<protein>
    <submittedName>
        <fullName evidence="1">Uncharacterized protein</fullName>
    </submittedName>
</protein>
<keyword evidence="2" id="KW-1185">Reference proteome</keyword>
<accession>C0E8D1</accession>
<evidence type="ECO:0000313" key="1">
    <source>
        <dbReference type="EMBL" id="EEG32338.1"/>
    </source>
</evidence>
<proteinExistence type="predicted"/>
<dbReference type="STRING" id="537013.CLOSTMETH_00076"/>
<sequence>MLTIKTDILLFITLLFVQNPPSFGNFFSAPVEPEILSSESVKQNPPLH</sequence>
<dbReference type="AlphaFoldDB" id="C0E8D1"/>
<dbReference type="HOGENOM" id="CLU_3151303_0_0_9"/>
<name>C0E8D1_9FIRM</name>
<reference evidence="1 2" key="1">
    <citation type="submission" date="2009-01" db="EMBL/GenBank/DDBJ databases">
        <authorList>
            <person name="Fulton L."/>
            <person name="Clifton S."/>
            <person name="Fulton B."/>
            <person name="Xu J."/>
            <person name="Minx P."/>
            <person name="Pepin K.H."/>
            <person name="Johnson M."/>
            <person name="Bhonagiri V."/>
            <person name="Nash W.E."/>
            <person name="Mardis E.R."/>
            <person name="Wilson R.K."/>
        </authorList>
    </citation>
    <scope>NUCLEOTIDE SEQUENCE [LARGE SCALE GENOMIC DNA]</scope>
    <source>
        <strain evidence="1 2">DSM 5476</strain>
    </source>
</reference>
<dbReference type="Proteomes" id="UP000003340">
    <property type="component" value="Unassembled WGS sequence"/>
</dbReference>
<gene>
    <name evidence="1" type="ORF">CLOSTMETH_00076</name>
</gene>
<dbReference type="EMBL" id="ACEC01000002">
    <property type="protein sequence ID" value="EEG32338.1"/>
    <property type="molecule type" value="Genomic_DNA"/>
</dbReference>
<comment type="caution">
    <text evidence="1">The sequence shown here is derived from an EMBL/GenBank/DDBJ whole genome shotgun (WGS) entry which is preliminary data.</text>
</comment>
<reference evidence="1 2" key="2">
    <citation type="submission" date="2009-02" db="EMBL/GenBank/DDBJ databases">
        <title>Draft genome sequence of Clostridium methylpentosum (DSM 5476).</title>
        <authorList>
            <person name="Sudarsanam P."/>
            <person name="Ley R."/>
            <person name="Guruge J."/>
            <person name="Turnbaugh P.J."/>
            <person name="Mahowald M."/>
            <person name="Liep D."/>
            <person name="Gordon J."/>
        </authorList>
    </citation>
    <scope>NUCLEOTIDE SEQUENCE [LARGE SCALE GENOMIC DNA]</scope>
    <source>
        <strain evidence="1 2">DSM 5476</strain>
    </source>
</reference>
<evidence type="ECO:0000313" key="2">
    <source>
        <dbReference type="Proteomes" id="UP000003340"/>
    </source>
</evidence>
<organism evidence="1 2">
    <name type="scientific">[Clostridium] methylpentosum DSM 5476</name>
    <dbReference type="NCBI Taxonomy" id="537013"/>
    <lineage>
        <taxon>Bacteria</taxon>
        <taxon>Bacillati</taxon>
        <taxon>Bacillota</taxon>
        <taxon>Clostridia</taxon>
        <taxon>Eubacteriales</taxon>
        <taxon>Oscillospiraceae</taxon>
        <taxon>Oscillospiraceae incertae sedis</taxon>
    </lineage>
</organism>